<proteinExistence type="predicted"/>
<accession>A0A3M7SS15</accession>
<dbReference type="Proteomes" id="UP000276133">
    <property type="component" value="Unassembled WGS sequence"/>
</dbReference>
<gene>
    <name evidence="1" type="ORF">BpHYR1_048898</name>
</gene>
<dbReference type="EMBL" id="REGN01000865">
    <property type="protein sequence ID" value="RNA38485.1"/>
    <property type="molecule type" value="Genomic_DNA"/>
</dbReference>
<evidence type="ECO:0000313" key="2">
    <source>
        <dbReference type="Proteomes" id="UP000276133"/>
    </source>
</evidence>
<name>A0A3M7SS15_BRAPC</name>
<organism evidence="1 2">
    <name type="scientific">Brachionus plicatilis</name>
    <name type="common">Marine rotifer</name>
    <name type="synonym">Brachionus muelleri</name>
    <dbReference type="NCBI Taxonomy" id="10195"/>
    <lineage>
        <taxon>Eukaryota</taxon>
        <taxon>Metazoa</taxon>
        <taxon>Spiralia</taxon>
        <taxon>Gnathifera</taxon>
        <taxon>Rotifera</taxon>
        <taxon>Eurotatoria</taxon>
        <taxon>Monogononta</taxon>
        <taxon>Pseudotrocha</taxon>
        <taxon>Ploima</taxon>
        <taxon>Brachionidae</taxon>
        <taxon>Brachionus</taxon>
    </lineage>
</organism>
<protein>
    <submittedName>
        <fullName evidence="1">Uncharacterized protein</fullName>
    </submittedName>
</protein>
<dbReference type="AlphaFoldDB" id="A0A3M7SS15"/>
<reference evidence="1 2" key="1">
    <citation type="journal article" date="2018" name="Sci. Rep.">
        <title>Genomic signatures of local adaptation to the degree of environmental predictability in rotifers.</title>
        <authorList>
            <person name="Franch-Gras L."/>
            <person name="Hahn C."/>
            <person name="Garcia-Roger E.M."/>
            <person name="Carmona M.J."/>
            <person name="Serra M."/>
            <person name="Gomez A."/>
        </authorList>
    </citation>
    <scope>NUCLEOTIDE SEQUENCE [LARGE SCALE GENOMIC DNA]</scope>
    <source>
        <strain evidence="1">HYR1</strain>
    </source>
</reference>
<sequence>MFFSFKEKNISSKIEKCMKVRKQDNWFIFTLVLKINKLFCNLFIESFVVELRVRVSRPYVNLDKQYVLYINDLNLGEEEGLFLGRRYEILKKLL</sequence>
<comment type="caution">
    <text evidence="1">The sequence shown here is derived from an EMBL/GenBank/DDBJ whole genome shotgun (WGS) entry which is preliminary data.</text>
</comment>
<evidence type="ECO:0000313" key="1">
    <source>
        <dbReference type="EMBL" id="RNA38485.1"/>
    </source>
</evidence>
<keyword evidence="2" id="KW-1185">Reference proteome</keyword>